<evidence type="ECO:0000256" key="1">
    <source>
        <dbReference type="SAM" id="MobiDB-lite"/>
    </source>
</evidence>
<dbReference type="PRINTS" id="PR00420">
    <property type="entry name" value="RNGMNOXGNASE"/>
</dbReference>
<protein>
    <submittedName>
        <fullName evidence="3">NAD(P)/FAD-dependent oxidoreductase</fullName>
    </submittedName>
</protein>
<dbReference type="InterPro" id="IPR002937">
    <property type="entry name" value="Amino_oxidase"/>
</dbReference>
<comment type="caution">
    <text evidence="3">The sequence shown here is derived from an EMBL/GenBank/DDBJ whole genome shotgun (WGS) entry which is preliminary data.</text>
</comment>
<keyword evidence="4" id="KW-1185">Reference proteome</keyword>
<dbReference type="Gene3D" id="3.50.50.60">
    <property type="entry name" value="FAD/NAD(P)-binding domain"/>
    <property type="match status" value="2"/>
</dbReference>
<feature type="domain" description="Amine oxidase" evidence="2">
    <location>
        <begin position="17"/>
        <end position="405"/>
    </location>
</feature>
<accession>A0ABN3LYU6</accession>
<gene>
    <name evidence="3" type="ORF">GCM10010406_28180</name>
</gene>
<sequence>MLLSARHTDVVVVGAGLAGLRTAHHLVAAGVSVIVVEASQEVGGRMATDTVDGYRLDRGGQLLDASFAGAEQPSGLEKLRLLPLAAGPVVRSSDSAGDGGGRAGRRIGDAIDRARLNAVLGRITAVPEHRLLARPETTAARAPLARGLSPRTADGYLRPLLTALLHDPDLTTSSRCADLALRRYARGRLCMPSGGAATVPELLASGLPAGTIRLGVRATAVATDSVTTAEHGRISCRAVVVATDARAAARLLPGLRVPEFLPVTVVHHAAGSPPPYGPALVLEAARRGPVGRTLAAGEVDPSRVPPGGGTLVTTTLLGPRGDTGDAELDRTVRDRLAALYGVSTRDWQLLSVHHDPFALPSMSAPHDMHRPVRLLAGLYVCGDHRDTSSAQGALDSGRRAAEQVLRDLGVTPPLPALPRPVPTAA</sequence>
<dbReference type="InterPro" id="IPR036188">
    <property type="entry name" value="FAD/NAD-bd_sf"/>
</dbReference>
<reference evidence="3 4" key="1">
    <citation type="journal article" date="2019" name="Int. J. Syst. Evol. Microbiol.">
        <title>The Global Catalogue of Microorganisms (GCM) 10K type strain sequencing project: providing services to taxonomists for standard genome sequencing and annotation.</title>
        <authorList>
            <consortium name="The Broad Institute Genomics Platform"/>
            <consortium name="The Broad Institute Genome Sequencing Center for Infectious Disease"/>
            <person name="Wu L."/>
            <person name="Ma J."/>
        </authorList>
    </citation>
    <scope>NUCLEOTIDE SEQUENCE [LARGE SCALE GENOMIC DNA]</scope>
    <source>
        <strain evidence="3 4">JCM 6307</strain>
    </source>
</reference>
<dbReference type="RefSeq" id="WP_344383538.1">
    <property type="nucleotide sequence ID" value="NZ_BAAATA010000014.1"/>
</dbReference>
<organism evidence="3 4">
    <name type="scientific">Streptomyces thermolineatus</name>
    <dbReference type="NCBI Taxonomy" id="44033"/>
    <lineage>
        <taxon>Bacteria</taxon>
        <taxon>Bacillati</taxon>
        <taxon>Actinomycetota</taxon>
        <taxon>Actinomycetes</taxon>
        <taxon>Kitasatosporales</taxon>
        <taxon>Streptomycetaceae</taxon>
        <taxon>Streptomyces</taxon>
    </lineage>
</organism>
<dbReference type="EMBL" id="BAAATA010000014">
    <property type="protein sequence ID" value="GAA2490426.1"/>
    <property type="molecule type" value="Genomic_DNA"/>
</dbReference>
<feature type="region of interest" description="Disordered" evidence="1">
    <location>
        <begin position="406"/>
        <end position="425"/>
    </location>
</feature>
<dbReference type="SUPFAM" id="SSF51905">
    <property type="entry name" value="FAD/NAD(P)-binding domain"/>
    <property type="match status" value="1"/>
</dbReference>
<evidence type="ECO:0000313" key="3">
    <source>
        <dbReference type="EMBL" id="GAA2490426.1"/>
    </source>
</evidence>
<dbReference type="Pfam" id="PF01593">
    <property type="entry name" value="Amino_oxidase"/>
    <property type="match status" value="1"/>
</dbReference>
<evidence type="ECO:0000259" key="2">
    <source>
        <dbReference type="Pfam" id="PF01593"/>
    </source>
</evidence>
<proteinExistence type="predicted"/>
<dbReference type="Proteomes" id="UP001501358">
    <property type="component" value="Unassembled WGS sequence"/>
</dbReference>
<feature type="compositionally biased region" description="Pro residues" evidence="1">
    <location>
        <begin position="412"/>
        <end position="425"/>
    </location>
</feature>
<evidence type="ECO:0000313" key="4">
    <source>
        <dbReference type="Proteomes" id="UP001501358"/>
    </source>
</evidence>
<dbReference type="PANTHER" id="PTHR42841">
    <property type="entry name" value="AMINE OXIDASE"/>
    <property type="match status" value="1"/>
</dbReference>
<name>A0ABN3LYU6_9ACTN</name>